<reference evidence="2 3" key="1">
    <citation type="submission" date="2018-06" db="EMBL/GenBank/DDBJ databases">
        <title>Flavobacterium tibetense sp. nov., isolated from a wetland YonghuCo on Tibetan Plateau.</title>
        <authorList>
            <person name="Xing P."/>
            <person name="Phurbu D."/>
            <person name="Lu H."/>
        </authorList>
    </citation>
    <scope>NUCLEOTIDE SEQUENCE [LARGE SCALE GENOMIC DNA]</scope>
    <source>
        <strain evidence="2 3">YH5</strain>
    </source>
</reference>
<protein>
    <recommendedName>
        <fullName evidence="1">Transposase IS200-like domain-containing protein</fullName>
    </recommendedName>
</protein>
<dbReference type="GO" id="GO:0003677">
    <property type="term" value="F:DNA binding"/>
    <property type="evidence" value="ECO:0007669"/>
    <property type="project" value="InterPro"/>
</dbReference>
<dbReference type="PANTHER" id="PTHR34322:SF2">
    <property type="entry name" value="TRANSPOSASE IS200-LIKE DOMAIN-CONTAINING PROTEIN"/>
    <property type="match status" value="1"/>
</dbReference>
<dbReference type="EMBL" id="QLST01000005">
    <property type="protein sequence ID" value="RBA28765.1"/>
    <property type="molecule type" value="Genomic_DNA"/>
</dbReference>
<feature type="domain" description="Transposase IS200-like" evidence="1">
    <location>
        <begin position="6"/>
        <end position="128"/>
    </location>
</feature>
<dbReference type="PANTHER" id="PTHR34322">
    <property type="entry name" value="TRANSPOSASE, Y1_TNP DOMAIN-CONTAINING"/>
    <property type="match status" value="1"/>
</dbReference>
<evidence type="ECO:0000313" key="2">
    <source>
        <dbReference type="EMBL" id="RBA28765.1"/>
    </source>
</evidence>
<sequence length="191" mass="22785">MIQALQHGNYYHIYNRGINSTTLFKEKDNYEHFLKLFELHIEPIAETFAWCLMKNHFHFIVRIKETSETNLEKKITPSQSFSNLFNAYTKAFNKKYNRHGALFERPFRRKQVNFDNYLQNVIAYIHNNPVHHKICSHPIEYPWSSYISCLSDKPTKIKRTEVIACFGDLENFKYVHQEKGNYFAIENLLGI</sequence>
<dbReference type="GO" id="GO:0006313">
    <property type="term" value="P:DNA transposition"/>
    <property type="evidence" value="ECO:0007669"/>
    <property type="project" value="InterPro"/>
</dbReference>
<dbReference type="GO" id="GO:0004803">
    <property type="term" value="F:transposase activity"/>
    <property type="evidence" value="ECO:0007669"/>
    <property type="project" value="InterPro"/>
</dbReference>
<dbReference type="RefSeq" id="WP_113988567.1">
    <property type="nucleotide sequence ID" value="NZ_QLST01000005.1"/>
</dbReference>
<dbReference type="Proteomes" id="UP000253319">
    <property type="component" value="Unassembled WGS sequence"/>
</dbReference>
<dbReference type="AlphaFoldDB" id="A0A365P2L4"/>
<keyword evidence="3" id="KW-1185">Reference proteome</keyword>
<dbReference type="InterPro" id="IPR036515">
    <property type="entry name" value="Transposase_17_sf"/>
</dbReference>
<evidence type="ECO:0000259" key="1">
    <source>
        <dbReference type="SMART" id="SM01321"/>
    </source>
</evidence>
<proteinExistence type="predicted"/>
<dbReference type="OrthoDB" id="9788881at2"/>
<gene>
    <name evidence="2" type="ORF">DPN68_05075</name>
</gene>
<evidence type="ECO:0000313" key="3">
    <source>
        <dbReference type="Proteomes" id="UP000253319"/>
    </source>
</evidence>
<organism evidence="2 3">
    <name type="scientific">Flavobacterium tibetense</name>
    <dbReference type="NCBI Taxonomy" id="2233533"/>
    <lineage>
        <taxon>Bacteria</taxon>
        <taxon>Pseudomonadati</taxon>
        <taxon>Bacteroidota</taxon>
        <taxon>Flavobacteriia</taxon>
        <taxon>Flavobacteriales</taxon>
        <taxon>Flavobacteriaceae</taxon>
        <taxon>Flavobacterium</taxon>
    </lineage>
</organism>
<accession>A0A365P2L4</accession>
<dbReference type="InterPro" id="IPR002686">
    <property type="entry name" value="Transposase_17"/>
</dbReference>
<dbReference type="SUPFAM" id="SSF143422">
    <property type="entry name" value="Transposase IS200-like"/>
    <property type="match status" value="1"/>
</dbReference>
<dbReference type="SMART" id="SM01321">
    <property type="entry name" value="Y1_Tnp"/>
    <property type="match status" value="1"/>
</dbReference>
<name>A0A365P2L4_9FLAO</name>
<comment type="caution">
    <text evidence="2">The sequence shown here is derived from an EMBL/GenBank/DDBJ whole genome shotgun (WGS) entry which is preliminary data.</text>
</comment>
<dbReference type="Gene3D" id="3.30.70.1290">
    <property type="entry name" value="Transposase IS200-like"/>
    <property type="match status" value="1"/>
</dbReference>